<sequence>MKTQILMPETQRSQGAAAPVWTLSRRQARRLAATRHRRFLRVLEGELWVTPSAGARSASEDLWLRAGQRLELPAGVEFVAEGWRDSRFELLLAPGPVAAWSAQWLRPLLSRVQRALRGRGAPLAAG</sequence>
<dbReference type="RefSeq" id="WP_322468169.1">
    <property type="nucleotide sequence ID" value="NZ_JAXOJX010000085.1"/>
</dbReference>
<gene>
    <name evidence="1" type="ORF">SM757_30160</name>
</gene>
<organism evidence="1 2">
    <name type="scientific">Azohydromonas lata</name>
    <dbReference type="NCBI Taxonomy" id="45677"/>
    <lineage>
        <taxon>Bacteria</taxon>
        <taxon>Pseudomonadati</taxon>
        <taxon>Pseudomonadota</taxon>
        <taxon>Betaproteobacteria</taxon>
        <taxon>Burkholderiales</taxon>
        <taxon>Sphaerotilaceae</taxon>
        <taxon>Azohydromonas</taxon>
    </lineage>
</organism>
<evidence type="ECO:0000313" key="2">
    <source>
        <dbReference type="Proteomes" id="UP001293718"/>
    </source>
</evidence>
<dbReference type="Proteomes" id="UP001293718">
    <property type="component" value="Unassembled WGS sequence"/>
</dbReference>
<accession>A0ABU5IPM9</accession>
<reference evidence="1 2" key="1">
    <citation type="submission" date="2023-11" db="EMBL/GenBank/DDBJ databases">
        <title>Draft genome of Azohydromonas lata strain H1 (DSM1123), a polyhydroxyalkanoate producer.</title>
        <authorList>
            <person name="Traversa D."/>
            <person name="D'Addabbo P."/>
            <person name="Pazzani C."/>
            <person name="Manzari C."/>
            <person name="Chiara M."/>
            <person name="Scrascia M."/>
        </authorList>
    </citation>
    <scope>NUCLEOTIDE SEQUENCE [LARGE SCALE GENOMIC DNA]</scope>
    <source>
        <strain evidence="1 2">H1</strain>
    </source>
</reference>
<comment type="caution">
    <text evidence="1">The sequence shown here is derived from an EMBL/GenBank/DDBJ whole genome shotgun (WGS) entry which is preliminary data.</text>
</comment>
<keyword evidence="2" id="KW-1185">Reference proteome</keyword>
<name>A0ABU5IPM9_9BURK</name>
<dbReference type="InterPro" id="IPR021317">
    <property type="entry name" value="DUF2917"/>
</dbReference>
<proteinExistence type="predicted"/>
<evidence type="ECO:0000313" key="1">
    <source>
        <dbReference type="EMBL" id="MDZ5460849.1"/>
    </source>
</evidence>
<protein>
    <submittedName>
        <fullName evidence="1">DUF2917 domain-containing protein</fullName>
    </submittedName>
</protein>
<dbReference type="Pfam" id="PF11142">
    <property type="entry name" value="DUF2917"/>
    <property type="match status" value="1"/>
</dbReference>
<dbReference type="EMBL" id="JAXOJX010000085">
    <property type="protein sequence ID" value="MDZ5460849.1"/>
    <property type="molecule type" value="Genomic_DNA"/>
</dbReference>